<evidence type="ECO:0000313" key="6">
    <source>
        <dbReference type="EMBL" id="KAJ5324116.1"/>
    </source>
</evidence>
<dbReference type="Gene3D" id="2.60.120.650">
    <property type="entry name" value="Cupin"/>
    <property type="match status" value="1"/>
</dbReference>
<keyword evidence="7" id="KW-1185">Reference proteome</keyword>
<name>A0A9W9Q3U9_9EURO</name>
<dbReference type="InterPro" id="IPR003347">
    <property type="entry name" value="JmjC_dom"/>
</dbReference>
<dbReference type="Pfam" id="PF02373">
    <property type="entry name" value="JmjC"/>
    <property type="match status" value="1"/>
</dbReference>
<comment type="caution">
    <text evidence="6">The sequence shown here is derived from an EMBL/GenBank/DDBJ whole genome shotgun (WGS) entry which is preliminary data.</text>
</comment>
<protein>
    <submittedName>
        <fullName evidence="6">Uncharacterized protein</fullName>
    </submittedName>
</protein>
<sequence length="776" mass="88622">MLPKERAAFQPYPPDIIVNQTVESIPNFECVRSISCDDIDRNGLQHFAHLYDYWVIKTGRPLVIKGFQDLLDKKLFSSEWLQKNYGKKVENVRDLGKGANVCFSIGHYLNKMPALAGRINTATFDKPQIQRLYLKDIDCPAEWQSSLEQMIVPQLFYLNESPKPYLGPGSTFTGQSECPRTQEGHVIARAGDLMSSLPTEMRAENLMCYIGHEGTYTPAHQEMCASLGHNLMVEGSSDSVEHGQATQQGSSVWFMTETKDRYAVAEYWASILGHDIDLEDHFSQLRAWEKAPFKTYLVEQKPGDLILVPPLAAHQVWNRGTRTVKVAWNRTTVDTLEHALGEALPKARVVCRDEQYKNKAIVYFTLEKYSNLLQNTPRMDHPEVQGLWSDFRRLFKLYTDIMLSESFSKSPPPQDQIEFAKFDGNVTCSYCRCNIFNRFLTCPWCKSNEEDAYDVCMDCYVMGRSCGCISKLAWVEQFPWKDLVGRHDAWRRQIVSNDVLVSGDDIKTARSRFPLLTVARGQLGRKPVAEICQEQLLLRPWTDCKNGRLQENDEKEATPTDSEDCDYGQARKRRKFQRPKRKIGQTRGLCHHCHESEPPWKLATCSQCYTQYCFGSLFRAFNISPQDALEKPHWVCPKCQKTCNCSVCRYDTTMVPYEPVRSFVGHDTRKVADPRSTDSLINMKLNNAHWVTMFGSDIEQRLIKVQIEENLKRSEALNRSQTPDPMQQSTSNGNGALTCHDFQGIHQDDPDDTPVDPALVEASNIFMGIVQDTVAT</sequence>
<evidence type="ECO:0000256" key="3">
    <source>
        <dbReference type="ARBA" id="ARBA00023163"/>
    </source>
</evidence>
<dbReference type="SUPFAM" id="SSF51197">
    <property type="entry name" value="Clavaminate synthase-like"/>
    <property type="match status" value="1"/>
</dbReference>
<feature type="compositionally biased region" description="Polar residues" evidence="5">
    <location>
        <begin position="717"/>
        <end position="735"/>
    </location>
</feature>
<evidence type="ECO:0000313" key="7">
    <source>
        <dbReference type="Proteomes" id="UP001147746"/>
    </source>
</evidence>
<keyword evidence="4" id="KW-0539">Nucleus</keyword>
<evidence type="ECO:0000256" key="4">
    <source>
        <dbReference type="ARBA" id="ARBA00023242"/>
    </source>
</evidence>
<evidence type="ECO:0000256" key="2">
    <source>
        <dbReference type="ARBA" id="ARBA00023015"/>
    </source>
</evidence>
<reference evidence="6" key="1">
    <citation type="submission" date="2022-12" db="EMBL/GenBank/DDBJ databases">
        <authorList>
            <person name="Petersen C."/>
        </authorList>
    </citation>
    <scope>NUCLEOTIDE SEQUENCE</scope>
    <source>
        <strain evidence="6">IBT 21472</strain>
    </source>
</reference>
<dbReference type="GO" id="GO:0005634">
    <property type="term" value="C:nucleus"/>
    <property type="evidence" value="ECO:0007669"/>
    <property type="project" value="UniProtKB-SubCell"/>
</dbReference>
<dbReference type="OrthoDB" id="298344at2759"/>
<dbReference type="EMBL" id="JAPZBO010000002">
    <property type="protein sequence ID" value="KAJ5324116.1"/>
    <property type="molecule type" value="Genomic_DNA"/>
</dbReference>
<dbReference type="Proteomes" id="UP001147746">
    <property type="component" value="Unassembled WGS sequence"/>
</dbReference>
<comment type="subcellular location">
    <subcellularLocation>
        <location evidence="1">Nucleus</location>
    </subcellularLocation>
</comment>
<feature type="region of interest" description="Disordered" evidence="5">
    <location>
        <begin position="714"/>
        <end position="757"/>
    </location>
</feature>
<dbReference type="Pfam" id="PF10497">
    <property type="entry name" value="zf-4CXXC_R1"/>
    <property type="match status" value="1"/>
</dbReference>
<keyword evidence="3" id="KW-0804">Transcription</keyword>
<evidence type="ECO:0000256" key="5">
    <source>
        <dbReference type="SAM" id="MobiDB-lite"/>
    </source>
</evidence>
<proteinExistence type="predicted"/>
<accession>A0A9W9Q3U9</accession>
<dbReference type="SMART" id="SM00558">
    <property type="entry name" value="JmjC"/>
    <property type="match status" value="1"/>
</dbReference>
<keyword evidence="2" id="KW-0805">Transcription regulation</keyword>
<dbReference type="PROSITE" id="PS51184">
    <property type="entry name" value="JMJC"/>
    <property type="match status" value="1"/>
</dbReference>
<evidence type="ECO:0000256" key="1">
    <source>
        <dbReference type="ARBA" id="ARBA00004123"/>
    </source>
</evidence>
<dbReference type="AlphaFoldDB" id="A0A9W9Q3U9"/>
<reference evidence="6" key="2">
    <citation type="journal article" date="2023" name="IMA Fungus">
        <title>Comparative genomic study of the Penicillium genus elucidates a diverse pangenome and 15 lateral gene transfer events.</title>
        <authorList>
            <person name="Petersen C."/>
            <person name="Sorensen T."/>
            <person name="Nielsen M.R."/>
            <person name="Sondergaard T.E."/>
            <person name="Sorensen J.L."/>
            <person name="Fitzpatrick D.A."/>
            <person name="Frisvad J.C."/>
            <person name="Nielsen K.L."/>
        </authorList>
    </citation>
    <scope>NUCLEOTIDE SEQUENCE</scope>
    <source>
        <strain evidence="6">IBT 21472</strain>
    </source>
</reference>
<organism evidence="6 7">
    <name type="scientific">Penicillium atrosanguineum</name>
    <dbReference type="NCBI Taxonomy" id="1132637"/>
    <lineage>
        <taxon>Eukaryota</taxon>
        <taxon>Fungi</taxon>
        <taxon>Dikarya</taxon>
        <taxon>Ascomycota</taxon>
        <taxon>Pezizomycotina</taxon>
        <taxon>Eurotiomycetes</taxon>
        <taxon>Eurotiomycetidae</taxon>
        <taxon>Eurotiales</taxon>
        <taxon>Aspergillaceae</taxon>
        <taxon>Penicillium</taxon>
    </lineage>
</organism>
<dbReference type="InterPro" id="IPR018866">
    <property type="entry name" value="Znf-4CXXC_R1"/>
</dbReference>
<gene>
    <name evidence="6" type="ORF">N7476_002716</name>
</gene>